<organism evidence="2 3">
    <name type="scientific">Symbiodinium microadriaticum</name>
    <name type="common">Dinoflagellate</name>
    <name type="synonym">Zooxanthella microadriatica</name>
    <dbReference type="NCBI Taxonomy" id="2951"/>
    <lineage>
        <taxon>Eukaryota</taxon>
        <taxon>Sar</taxon>
        <taxon>Alveolata</taxon>
        <taxon>Dinophyceae</taxon>
        <taxon>Suessiales</taxon>
        <taxon>Symbiodiniaceae</taxon>
        <taxon>Symbiodinium</taxon>
    </lineage>
</organism>
<dbReference type="GO" id="GO:0003676">
    <property type="term" value="F:nucleic acid binding"/>
    <property type="evidence" value="ECO:0007669"/>
    <property type="project" value="InterPro"/>
</dbReference>
<evidence type="ECO:0000256" key="1">
    <source>
        <dbReference type="SAM" id="MobiDB-lite"/>
    </source>
</evidence>
<dbReference type="Gene3D" id="3.30.420.10">
    <property type="entry name" value="Ribonuclease H-like superfamily/Ribonuclease H"/>
    <property type="match status" value="1"/>
</dbReference>
<feature type="compositionally biased region" description="Polar residues" evidence="1">
    <location>
        <begin position="1190"/>
        <end position="1200"/>
    </location>
</feature>
<dbReference type="OrthoDB" id="411781at2759"/>
<name>A0A1Q9ED72_SYMMI</name>
<dbReference type="EMBL" id="LSRX01000188">
    <property type="protein sequence ID" value="OLQ05327.1"/>
    <property type="molecule type" value="Genomic_DNA"/>
</dbReference>
<sequence length="1305" mass="143397">MGSLTESTAAFASRAKEIGLTSAEIAAIAGTGVNTLSKLAFATVPPGQSPSDAQVQGLFGEGAVTAGTMAAAKRLIFEAHTLVVQEMKTRVQRGDTGAPSTLASAEREERIAEQRGRITGLLHRGVEEPSHASYDLVYAMLSSDSLTYLGPDRFPTRQSELQGKKPGKELTIDGNSVTVRDKELPPPTYAKISVAQVLRADRAAFTRIAESLASIKRKPDGALPLDKALDEIIQDPSVSFHLLPLKAGEQDDRKRKVYEDPKKPDDAHKWKKPFKDPKGKGNGKSKDKAGTKGAKFIKMPKQLVGKASETGDGKRLCYNIDGCPNAEDGEEIVADLSTDEGRKQFANVLTDSCPDGVPNLQPSDQLRVDAANAYLETVAAARKECFDRGVLVSLSDPESSFIWTTKPMRRLLQLTSANVCYFVPLVQLRFPLQEGHPHKFYAKGVKTFFDRDLDFPWSLGNQLLQSLQRELQPGGKAIKRMCQLSRPFGDDEFKTFLDMLPLKNQKRGLWLEDASGRVAVDVGQGSLSFGVYHEPQEFVAKALLEQHPCHLESLLPAELVHAIRVNHSKSAAVLGQERTETLRKWVARASELSADEEQLKNSFSPHRQKILHSKRLLLMKEMLDSVGHEDEDLISDLSSGFDLTGPLPRSHVFKDKYRPAAMAEETLRVKSSGDEVVDQGVLAATEKELAKGFVEGPVPESCIPPDGTITHRFGVVQGHTDDGPKIRPIDNYLSSLVNAVVSQSEQVPVHTLDVVAGMLSLWLHMSPLKSLSDGLVCKCWDLSAAYKQIPLSDKSFEKDSFFVIFCPKLRKHVIYKQRVMPFGAKASVTAFIRCAYGIWRLGVKMLSLVWSFYFDDFLSACSRLQFASGGRLGESSLEACRFLRDMIFSNKSRVLSRQLGNTVHVYVDASFSDEGRTCGIGGMVYDKEGTLLQWYGENLETAFVQSVMTGFEKNKETVIFELEALAVYAALKFFFKFLKGKNVVVFTDNEGVHGAFVKCWSVSKFASLSKVGRDAGGVSCKWQATRAGEEGNQQLTIGGVLYFWTGRAWLTRWFSGFVPDELASSWRAAGKRHLIGMSQLAKFRKYDRPDTNRNCSSNIHPAEQMEQLVVLPPGFDKSDPFGQKKSTLFAGTFRPQRSRSVKLAAENSLKHGPASAAASEAAQVASHAAETIDSLAGGSTGCGGRPVTGGAQSRPSTGSNLDDMWDLLAPFSLRDHVGNLLQQPLPTRGEGIKDYSKECSIGPLPVPPTHLSHTPSEMHGAFAYTAQLHRAVLAQQASEQWRGVPKNDQTAFNEARVHMGHMMRK</sequence>
<feature type="compositionally biased region" description="Gly residues" evidence="1">
    <location>
        <begin position="1178"/>
        <end position="1187"/>
    </location>
</feature>
<dbReference type="InterPro" id="IPR036397">
    <property type="entry name" value="RNaseH_sf"/>
</dbReference>
<dbReference type="InterPro" id="IPR043502">
    <property type="entry name" value="DNA/RNA_pol_sf"/>
</dbReference>
<gene>
    <name evidence="2" type="ORF">AK812_SmicGene11525</name>
</gene>
<feature type="region of interest" description="Disordered" evidence="1">
    <location>
        <begin position="1174"/>
        <end position="1201"/>
    </location>
</feature>
<keyword evidence="3" id="KW-1185">Reference proteome</keyword>
<feature type="region of interest" description="Disordered" evidence="1">
    <location>
        <begin position="90"/>
        <end position="109"/>
    </location>
</feature>
<comment type="caution">
    <text evidence="2">The sequence shown here is derived from an EMBL/GenBank/DDBJ whole genome shotgun (WGS) entry which is preliminary data.</text>
</comment>
<protein>
    <recommendedName>
        <fullName evidence="4">RNase H type-1 domain-containing protein</fullName>
    </recommendedName>
</protein>
<feature type="region of interest" description="Disordered" evidence="1">
    <location>
        <begin position="251"/>
        <end position="292"/>
    </location>
</feature>
<dbReference type="Proteomes" id="UP000186817">
    <property type="component" value="Unassembled WGS sequence"/>
</dbReference>
<accession>A0A1Q9ED72</accession>
<evidence type="ECO:0000313" key="3">
    <source>
        <dbReference type="Proteomes" id="UP000186817"/>
    </source>
</evidence>
<proteinExistence type="predicted"/>
<evidence type="ECO:0000313" key="2">
    <source>
        <dbReference type="EMBL" id="OLQ05327.1"/>
    </source>
</evidence>
<feature type="compositionally biased region" description="Basic and acidic residues" evidence="1">
    <location>
        <begin position="251"/>
        <end position="290"/>
    </location>
</feature>
<reference evidence="2 3" key="1">
    <citation type="submission" date="2016-02" db="EMBL/GenBank/DDBJ databases">
        <title>Genome analysis of coral dinoflagellate symbionts highlights evolutionary adaptations to a symbiotic lifestyle.</title>
        <authorList>
            <person name="Aranda M."/>
            <person name="Li Y."/>
            <person name="Liew Y.J."/>
            <person name="Baumgarten S."/>
            <person name="Simakov O."/>
            <person name="Wilson M."/>
            <person name="Piel J."/>
            <person name="Ashoor H."/>
            <person name="Bougouffa S."/>
            <person name="Bajic V.B."/>
            <person name="Ryu T."/>
            <person name="Ravasi T."/>
            <person name="Bayer T."/>
            <person name="Micklem G."/>
            <person name="Kim H."/>
            <person name="Bhak J."/>
            <person name="Lajeunesse T.C."/>
            <person name="Voolstra C.R."/>
        </authorList>
    </citation>
    <scope>NUCLEOTIDE SEQUENCE [LARGE SCALE GENOMIC DNA]</scope>
    <source>
        <strain evidence="2 3">CCMP2467</strain>
    </source>
</reference>
<evidence type="ECO:0008006" key="4">
    <source>
        <dbReference type="Google" id="ProtNLM"/>
    </source>
</evidence>
<dbReference type="SUPFAM" id="SSF56672">
    <property type="entry name" value="DNA/RNA polymerases"/>
    <property type="match status" value="1"/>
</dbReference>